<accession>A0A8B8E9C8</accession>
<evidence type="ECO:0000256" key="2">
    <source>
        <dbReference type="ARBA" id="ARBA00008670"/>
    </source>
</evidence>
<protein>
    <submittedName>
        <fullName evidence="8 9">Tumor necrosis factor ligand superfamily member 10-like</fullName>
    </submittedName>
</protein>
<dbReference type="KEGG" id="cvn:111133004"/>
<dbReference type="SUPFAM" id="SSF49842">
    <property type="entry name" value="TNF-like"/>
    <property type="match status" value="1"/>
</dbReference>
<dbReference type="Pfam" id="PF00229">
    <property type="entry name" value="TNF"/>
    <property type="match status" value="1"/>
</dbReference>
<evidence type="ECO:0000256" key="5">
    <source>
        <dbReference type="SAM" id="Phobius"/>
    </source>
</evidence>
<keyword evidence="5" id="KW-1133">Transmembrane helix</keyword>
<name>A0A8B8E9C8_CRAVI</name>
<keyword evidence="7" id="KW-1185">Reference proteome</keyword>
<dbReference type="RefSeq" id="XP_022336734.1">
    <property type="nucleotide sequence ID" value="XM_022481026.1"/>
</dbReference>
<evidence type="ECO:0000313" key="7">
    <source>
        <dbReference type="Proteomes" id="UP000694844"/>
    </source>
</evidence>
<evidence type="ECO:0000259" key="6">
    <source>
        <dbReference type="PROSITE" id="PS50049"/>
    </source>
</evidence>
<dbReference type="GO" id="GO:0005125">
    <property type="term" value="F:cytokine activity"/>
    <property type="evidence" value="ECO:0007669"/>
    <property type="project" value="UniProtKB-KW"/>
</dbReference>
<dbReference type="AlphaFoldDB" id="A0A8B8E9C8"/>
<feature type="domain" description="THD" evidence="6">
    <location>
        <begin position="142"/>
        <end position="279"/>
    </location>
</feature>
<evidence type="ECO:0000313" key="9">
    <source>
        <dbReference type="RefSeq" id="XP_022336735.1"/>
    </source>
</evidence>
<organism evidence="7 9">
    <name type="scientific">Crassostrea virginica</name>
    <name type="common">Eastern oyster</name>
    <dbReference type="NCBI Taxonomy" id="6565"/>
    <lineage>
        <taxon>Eukaryota</taxon>
        <taxon>Metazoa</taxon>
        <taxon>Spiralia</taxon>
        <taxon>Lophotrochozoa</taxon>
        <taxon>Mollusca</taxon>
        <taxon>Bivalvia</taxon>
        <taxon>Autobranchia</taxon>
        <taxon>Pteriomorphia</taxon>
        <taxon>Ostreida</taxon>
        <taxon>Ostreoidea</taxon>
        <taxon>Ostreidae</taxon>
        <taxon>Crassostrea</taxon>
    </lineage>
</organism>
<dbReference type="Proteomes" id="UP000694844">
    <property type="component" value="Chromosome 5"/>
</dbReference>
<proteinExistence type="inferred from homology"/>
<dbReference type="GO" id="GO:0016020">
    <property type="term" value="C:membrane"/>
    <property type="evidence" value="ECO:0007669"/>
    <property type="project" value="UniProtKB-SubCell"/>
</dbReference>
<dbReference type="RefSeq" id="XP_022336735.1">
    <property type="nucleotide sequence ID" value="XM_022481027.1"/>
</dbReference>
<evidence type="ECO:0000256" key="1">
    <source>
        <dbReference type="ARBA" id="ARBA00004370"/>
    </source>
</evidence>
<dbReference type="InterPro" id="IPR006052">
    <property type="entry name" value="TNF_dom"/>
</dbReference>
<comment type="subcellular location">
    <subcellularLocation>
        <location evidence="1">Membrane</location>
    </subcellularLocation>
</comment>
<sequence length="279" mass="32375">MKKETCALCARRTLYVSLIFNAILFSVLIVIYHFHYKRLEEIADMMQGAQDFQSLQHPTNYSDISVLDETVCIECEHLGTSVKAEETFYSNITYSDSGQRMCCLKDRSLAELIQKILQRQGGNAGIPDPDSESLSWWRKRPNSAHLYLKDWDRTRLHWTDSENTGSAFSNLKIQDRNKLLIEEKGLYFIYATTVFDFTEVDEVPQVYYNITSYWPKLPHFRSFLLMGKYGGSRFSSKRHTGYLSGMAELYPGHQIKVSVNDHRFIDATPYTSFFGLFKL</sequence>
<dbReference type="GO" id="GO:0005164">
    <property type="term" value="F:tumor necrosis factor receptor binding"/>
    <property type="evidence" value="ECO:0007669"/>
    <property type="project" value="InterPro"/>
</dbReference>
<evidence type="ECO:0000313" key="8">
    <source>
        <dbReference type="RefSeq" id="XP_022336734.1"/>
    </source>
</evidence>
<dbReference type="GeneID" id="111133004"/>
<dbReference type="GO" id="GO:0006955">
    <property type="term" value="P:immune response"/>
    <property type="evidence" value="ECO:0007669"/>
    <property type="project" value="InterPro"/>
</dbReference>
<feature type="transmembrane region" description="Helical" evidence="5">
    <location>
        <begin position="12"/>
        <end position="34"/>
    </location>
</feature>
<dbReference type="OrthoDB" id="6140515at2759"/>
<keyword evidence="3" id="KW-0202">Cytokine</keyword>
<evidence type="ECO:0000256" key="3">
    <source>
        <dbReference type="ARBA" id="ARBA00022514"/>
    </source>
</evidence>
<keyword evidence="4 5" id="KW-0472">Membrane</keyword>
<comment type="similarity">
    <text evidence="2">Belongs to the tumor necrosis factor family.</text>
</comment>
<dbReference type="GO" id="GO:0005615">
    <property type="term" value="C:extracellular space"/>
    <property type="evidence" value="ECO:0007669"/>
    <property type="project" value="UniProtKB-KW"/>
</dbReference>
<dbReference type="PANTHER" id="PTHR11471:SF13">
    <property type="entry name" value="TNF FAMILY PROFILE DOMAIN-CONTAINING PROTEIN"/>
    <property type="match status" value="1"/>
</dbReference>
<dbReference type="PROSITE" id="PS50049">
    <property type="entry name" value="THD_2"/>
    <property type="match status" value="1"/>
</dbReference>
<evidence type="ECO:0000256" key="4">
    <source>
        <dbReference type="ARBA" id="ARBA00023136"/>
    </source>
</evidence>
<dbReference type="InterPro" id="IPR008983">
    <property type="entry name" value="Tumour_necrosis_fac-like_dom"/>
</dbReference>
<reference evidence="8 9" key="1">
    <citation type="submission" date="2025-04" db="UniProtKB">
        <authorList>
            <consortium name="RefSeq"/>
        </authorList>
    </citation>
    <scope>IDENTIFICATION</scope>
    <source>
        <tissue evidence="8 9">Whole sample</tissue>
    </source>
</reference>
<keyword evidence="5" id="KW-0812">Transmembrane</keyword>
<dbReference type="Gene3D" id="2.60.120.40">
    <property type="match status" value="1"/>
</dbReference>
<gene>
    <name evidence="8 9" type="primary">LOC111133004</name>
</gene>
<dbReference type="SMART" id="SM00207">
    <property type="entry name" value="TNF"/>
    <property type="match status" value="1"/>
</dbReference>
<dbReference type="PANTHER" id="PTHR11471">
    <property type="entry name" value="TUMOR NECROSIS FACTOR FAMILY MEMBER"/>
    <property type="match status" value="1"/>
</dbReference>